<name>A0A3N4PN16_9BACT</name>
<dbReference type="AlphaFoldDB" id="A0A3N4PN16"/>
<keyword evidence="3" id="KW-0378">Hydrolase</keyword>
<dbReference type="GO" id="GO:0016042">
    <property type="term" value="P:lipid catabolic process"/>
    <property type="evidence" value="ECO:0007669"/>
    <property type="project" value="InterPro"/>
</dbReference>
<dbReference type="PANTHER" id="PTHR31956:SF1">
    <property type="entry name" value="NON-SPECIFIC PHOSPHOLIPASE C1"/>
    <property type="match status" value="1"/>
</dbReference>
<dbReference type="Pfam" id="PF05506">
    <property type="entry name" value="PLipase_C_C"/>
    <property type="match status" value="2"/>
</dbReference>
<feature type="region of interest" description="Disordered" evidence="4">
    <location>
        <begin position="811"/>
        <end position="832"/>
    </location>
</feature>
<dbReference type="RefSeq" id="WP_123847988.1">
    <property type="nucleotide sequence ID" value="NZ_RPDH01000002.1"/>
</dbReference>
<protein>
    <recommendedName>
        <fullName evidence="2">phospholipase C</fullName>
        <ecNumber evidence="2">3.1.4.3</ecNumber>
    </recommendedName>
</protein>
<evidence type="ECO:0000259" key="5">
    <source>
        <dbReference type="Pfam" id="PF05506"/>
    </source>
</evidence>
<evidence type="ECO:0000313" key="6">
    <source>
        <dbReference type="EMBL" id="RPE08988.1"/>
    </source>
</evidence>
<accession>A0A3N4PN16</accession>
<dbReference type="EMBL" id="RPDH01000002">
    <property type="protein sequence ID" value="RPE08988.1"/>
    <property type="molecule type" value="Genomic_DNA"/>
</dbReference>
<keyword evidence="7" id="KW-1185">Reference proteome</keyword>
<comment type="similarity">
    <text evidence="1">Belongs to the bacterial phospholipase C family.</text>
</comment>
<dbReference type="NCBIfam" id="TIGR01409">
    <property type="entry name" value="TAT_signal_seq"/>
    <property type="match status" value="1"/>
</dbReference>
<evidence type="ECO:0000256" key="1">
    <source>
        <dbReference type="ARBA" id="ARBA00009717"/>
    </source>
</evidence>
<dbReference type="InterPro" id="IPR017850">
    <property type="entry name" value="Alkaline_phosphatase_core_sf"/>
</dbReference>
<reference evidence="6 7" key="1">
    <citation type="submission" date="2018-11" db="EMBL/GenBank/DDBJ databases">
        <title>Chitinophaga lutea sp.nov., isolate from arsenic contaminated soil.</title>
        <authorList>
            <person name="Zong Y."/>
        </authorList>
    </citation>
    <scope>NUCLEOTIDE SEQUENCE [LARGE SCALE GENOMIC DNA]</scope>
    <source>
        <strain evidence="6 7">ZY74</strain>
    </source>
</reference>
<evidence type="ECO:0000313" key="7">
    <source>
        <dbReference type="Proteomes" id="UP000278351"/>
    </source>
</evidence>
<dbReference type="Pfam" id="PF04185">
    <property type="entry name" value="Phosphoesterase"/>
    <property type="match status" value="2"/>
</dbReference>
<dbReference type="Proteomes" id="UP000278351">
    <property type="component" value="Unassembled WGS sequence"/>
</dbReference>
<sequence>MDTRREFLRKAALLTGAGGLANMLPETIQRALAINPAPGSTFLDAEHVVFLMQENRSFDHCFGRLKGVRGFNDPRALKLEDGRPVFMQKNKEGETYAPFRLNIKDTRATWMSALPHSWADQVDARNNGQYDRWLDVKKSGHREYSRMPLTMGYYDREDIPFYYALADAFTVCDQHFCSSLTGTTPNRLYFWTGTIRSEARPDVKANVYNSDVDYGKQAHWQTFPEILEANQVSWKIYQNEVSVDTGFEGEEDAWLANFTDNPIEWFSQYHVEYSEAHLAYLRRVKDELPAKLAAQEKELAALKAGTDEHKALEKKIQRQKEYLAYTHKTLDMVAKTPFSALPAREQQLHKKAFTTNIGDPDYHELTKLKYNDGNTEREVQLPKGDILHQFRHDVKNGQLPAVSWIVAPENFSDHPGAPWYGAWYLSEVMDILTQNPEVWKKTIFVLTYDENDGYFDHVAPFVPPVPGKAGTGKVSAGIDPAVEYVTLAAQAPGRGARESAIGLGYRVPLVVASPWSRGGYVNSQVFDHTSDLQFLEKWLSHKLKKNIATGNITAWRRTVCGDFSSIFRPYNGEKIDMPASVEKEAFIETVHKARFKAPPANFKNIAGEQVQSVREGQEKGLLPEQEPGIRPACAIPYELYADAALSKDRRQVVLQLAAGNALFGKQSAGAPFHVYTGHNQQSRGYAVKAGDRLTDEWDAQTGYSLEVYGPNGFYREFKGDAADPGLTVKLTYTRTGNKPDGSIAFELHNTSAQGLEIAVADMSYGGKPQKLNLAAGARKTVRVPLAASHGWYDQLISVRGKNNFMQRYAGHAENGAPSKSDPLMGKVVGEKG</sequence>
<dbReference type="InterPro" id="IPR007312">
    <property type="entry name" value="Phosphoesterase"/>
</dbReference>
<dbReference type="EC" id="3.1.4.3" evidence="2"/>
<evidence type="ECO:0000256" key="4">
    <source>
        <dbReference type="SAM" id="MobiDB-lite"/>
    </source>
</evidence>
<dbReference type="InterPro" id="IPR006311">
    <property type="entry name" value="TAT_signal"/>
</dbReference>
<evidence type="ECO:0000256" key="2">
    <source>
        <dbReference type="ARBA" id="ARBA00012018"/>
    </source>
</evidence>
<dbReference type="InterPro" id="IPR008475">
    <property type="entry name" value="PLipase_C_C"/>
</dbReference>
<dbReference type="OrthoDB" id="980947at2"/>
<proteinExistence type="inferred from homology"/>
<evidence type="ECO:0000256" key="3">
    <source>
        <dbReference type="ARBA" id="ARBA00022801"/>
    </source>
</evidence>
<feature type="domain" description="Bacterial phospholipase C C-terminal" evidence="5">
    <location>
        <begin position="631"/>
        <end position="720"/>
    </location>
</feature>
<dbReference type="InterPro" id="IPR019546">
    <property type="entry name" value="TAT_signal_bac_arc"/>
</dbReference>
<dbReference type="Gene3D" id="3.40.720.10">
    <property type="entry name" value="Alkaline Phosphatase, subunit A"/>
    <property type="match status" value="2"/>
</dbReference>
<organism evidence="6 7">
    <name type="scientific">Chitinophaga lutea</name>
    <dbReference type="NCBI Taxonomy" id="2488634"/>
    <lineage>
        <taxon>Bacteria</taxon>
        <taxon>Pseudomonadati</taxon>
        <taxon>Bacteroidota</taxon>
        <taxon>Chitinophagia</taxon>
        <taxon>Chitinophagales</taxon>
        <taxon>Chitinophagaceae</taxon>
        <taxon>Chitinophaga</taxon>
    </lineage>
</organism>
<gene>
    <name evidence="6" type="ORF">EGT74_18420</name>
</gene>
<comment type="caution">
    <text evidence="6">The sequence shown here is derived from an EMBL/GenBank/DDBJ whole genome shotgun (WGS) entry which is preliminary data.</text>
</comment>
<dbReference type="NCBIfam" id="TIGR03396">
    <property type="entry name" value="PC_PLC"/>
    <property type="match status" value="1"/>
</dbReference>
<dbReference type="GO" id="GO:0034480">
    <property type="term" value="F:phosphatidylcholine phospholipase C activity"/>
    <property type="evidence" value="ECO:0007669"/>
    <property type="project" value="UniProtKB-EC"/>
</dbReference>
<dbReference type="PROSITE" id="PS51318">
    <property type="entry name" value="TAT"/>
    <property type="match status" value="1"/>
</dbReference>
<dbReference type="PANTHER" id="PTHR31956">
    <property type="entry name" value="NON-SPECIFIC PHOSPHOLIPASE C4-RELATED"/>
    <property type="match status" value="1"/>
</dbReference>
<feature type="domain" description="Bacterial phospholipase C C-terminal" evidence="5">
    <location>
        <begin position="728"/>
        <end position="811"/>
    </location>
</feature>
<dbReference type="InterPro" id="IPR017767">
    <property type="entry name" value="PC-PLC"/>
</dbReference>